<dbReference type="Gene3D" id="2.80.10.50">
    <property type="match status" value="1"/>
</dbReference>
<proteinExistence type="predicted"/>
<evidence type="ECO:0000313" key="1">
    <source>
        <dbReference type="EMBL" id="SUZ63506.1"/>
    </source>
</evidence>
<name>A0A381P971_9ZZZZ</name>
<organism evidence="1">
    <name type="scientific">marine metagenome</name>
    <dbReference type="NCBI Taxonomy" id="408172"/>
    <lineage>
        <taxon>unclassified sequences</taxon>
        <taxon>metagenomes</taxon>
        <taxon>ecological metagenomes</taxon>
    </lineage>
</organism>
<dbReference type="EMBL" id="UINC01000917">
    <property type="protein sequence ID" value="SUZ63506.1"/>
    <property type="molecule type" value="Genomic_DNA"/>
</dbReference>
<gene>
    <name evidence="1" type="ORF">METZ01_LOCUS16360</name>
</gene>
<accession>A0A381P971</accession>
<dbReference type="AlphaFoldDB" id="A0A381P971"/>
<evidence type="ECO:0008006" key="2">
    <source>
        <dbReference type="Google" id="ProtNLM"/>
    </source>
</evidence>
<reference evidence="1" key="1">
    <citation type="submission" date="2018-05" db="EMBL/GenBank/DDBJ databases">
        <authorList>
            <person name="Lanie J.A."/>
            <person name="Ng W.-L."/>
            <person name="Kazmierczak K.M."/>
            <person name="Andrzejewski T.M."/>
            <person name="Davidsen T.M."/>
            <person name="Wayne K.J."/>
            <person name="Tettelin H."/>
            <person name="Glass J.I."/>
            <person name="Rusch D."/>
            <person name="Podicherti R."/>
            <person name="Tsui H.-C.T."/>
            <person name="Winkler M.E."/>
        </authorList>
    </citation>
    <scope>NUCLEOTIDE SEQUENCE</scope>
</reference>
<dbReference type="InterPro" id="IPR011047">
    <property type="entry name" value="Quinoprotein_ADH-like_sf"/>
</dbReference>
<sequence>MLCSKVWQVFLSVASVAATVISAQDFQDSITFEQRLGGSGLDVANAVIELEDGGYAVAGYTSAGAENGIDVYVVKLDSMGLVLWANAYGQSGNDYGWDLMENDFGEIVVVGYTTSTPTGDEDVLLLAIDPSGHLRWRRRFGGDRNERAWSLERAPDGGMVIAGQTQSVGKPDWDVYMLRLGPGGNQMWAQVLGADGVDRAFDVAVADDGEFVFVGTTTSELEAPRDLYFIRVDSLGKPVWQRAYGGDSDDVARGIVSVGDGGFVVTGYGSSFGTGGNDAYLIYLADDGVIEWRTEVGHPGDDRAMMTVQRDGGGFLTIGSTDVDGDWNLLLIETDATGGRLSNRTLNAPGEDRGIGVLRASDGGYLLVGAFGASSGASDFGILKLRP</sequence>
<protein>
    <recommendedName>
        <fullName evidence="2">Bulb-type lectin domain-containing protein</fullName>
    </recommendedName>
</protein>
<dbReference type="PANTHER" id="PTHR42754">
    <property type="entry name" value="ENDOGLUCANASE"/>
    <property type="match status" value="1"/>
</dbReference>
<dbReference type="SUPFAM" id="SSF50998">
    <property type="entry name" value="Quinoprotein alcohol dehydrogenase-like"/>
    <property type="match status" value="1"/>
</dbReference>
<dbReference type="PANTHER" id="PTHR42754:SF1">
    <property type="entry name" value="LIPOPROTEIN"/>
    <property type="match status" value="1"/>
</dbReference>